<evidence type="ECO:0000313" key="2">
    <source>
        <dbReference type="Proteomes" id="UP000256864"/>
    </source>
</evidence>
<dbReference type="Gene3D" id="1.10.3870.10">
    <property type="entry name" value="AF1437-like domain superfamily"/>
    <property type="match status" value="1"/>
</dbReference>
<dbReference type="PIRSF" id="PIRSF019370">
    <property type="entry name" value="EhaR"/>
    <property type="match status" value="1"/>
</dbReference>
<gene>
    <name evidence="1" type="ORF">C7452_0952</name>
</gene>
<name>A0A371NG88_9EURY</name>
<dbReference type="InterPro" id="IPR023214">
    <property type="entry name" value="HAD_sf"/>
</dbReference>
<protein>
    <submittedName>
        <fullName evidence="1">Membrane-bound hydrogenase subunit ehaS</fullName>
    </submittedName>
</protein>
<dbReference type="EMBL" id="QREL01000001">
    <property type="protein sequence ID" value="REE28926.1"/>
    <property type="molecule type" value="Genomic_DNA"/>
</dbReference>
<dbReference type="RefSeq" id="WP_245942841.1">
    <property type="nucleotide sequence ID" value="NZ_QREL01000001.1"/>
</dbReference>
<proteinExistence type="predicted"/>
<reference evidence="1 2" key="1">
    <citation type="submission" date="2018-07" db="EMBL/GenBank/DDBJ databases">
        <title>Genomic Encyclopedia of Type Strains, Phase IV (KMG-IV): sequencing the most valuable type-strain genomes for metagenomic binning, comparative biology and taxonomic classification.</title>
        <authorList>
            <person name="Goeker M."/>
        </authorList>
    </citation>
    <scope>NUCLEOTIDE SEQUENCE [LARGE SCALE GENOMIC DNA]</scope>
    <source>
        <strain evidence="1 2">DSM 7466</strain>
    </source>
</reference>
<dbReference type="Proteomes" id="UP000256864">
    <property type="component" value="Unassembled WGS sequence"/>
</dbReference>
<dbReference type="CDD" id="cd01427">
    <property type="entry name" value="HAD_like"/>
    <property type="match status" value="1"/>
</dbReference>
<sequence length="339" mass="38411">MLNRVFVTDCEGPISLNDNAFEAAAHFIPDGDRFFRKVSEFDDILADEIRRPGYNAGDTLKLIVPFLIAHGVTDEKLREFSERTLRLVPGADETLKLAGRLMPSYIVSTSYRHYIEALCRHLDFPLENTRHTTLSLDVEIPNEEREALVRLREDVIEGDFEDLDEIFFHLIPGMEAGKILDGVKTVGGDGKRVALMEILSELELPPESAMYVGDSITDVEPLRELNGRGLAVSFNGNRYALREAEVAVISTDSRALTPLIDLHSRFGRDYILEFIRAYSENPERALESFRIDFRVVDEFRRVFRGDYPIITVIEEAEDLLDASMEVRKNIRGEDVGSLG</sequence>
<accession>A0A371NG88</accession>
<organism evidence="1 2">
    <name type="scientific">Methanothermobacter defluvii</name>
    <dbReference type="NCBI Taxonomy" id="49339"/>
    <lineage>
        <taxon>Archaea</taxon>
        <taxon>Methanobacteriati</taxon>
        <taxon>Methanobacteriota</taxon>
        <taxon>Methanomada group</taxon>
        <taxon>Methanobacteria</taxon>
        <taxon>Methanobacteriales</taxon>
        <taxon>Methanobacteriaceae</taxon>
        <taxon>Methanothermobacter</taxon>
    </lineage>
</organism>
<dbReference type="SUPFAM" id="SSF56784">
    <property type="entry name" value="HAD-like"/>
    <property type="match status" value="1"/>
</dbReference>
<dbReference type="AlphaFoldDB" id="A0A371NG88"/>
<dbReference type="InterPro" id="IPR036412">
    <property type="entry name" value="HAD-like_sf"/>
</dbReference>
<evidence type="ECO:0000313" key="1">
    <source>
        <dbReference type="EMBL" id="REE28926.1"/>
    </source>
</evidence>
<dbReference type="InterPro" id="IPR024196">
    <property type="entry name" value="NiFe_hyd_3_EhaR"/>
</dbReference>
<dbReference type="Gene3D" id="3.40.50.1000">
    <property type="entry name" value="HAD superfamily/HAD-like"/>
    <property type="match status" value="1"/>
</dbReference>
<keyword evidence="2" id="KW-1185">Reference proteome</keyword>
<comment type="caution">
    <text evidence="1">The sequence shown here is derived from an EMBL/GenBank/DDBJ whole genome shotgun (WGS) entry which is preliminary data.</text>
</comment>